<comment type="similarity">
    <text evidence="1 3">Belongs to the aldehyde dehydrogenase family.</text>
</comment>
<organism evidence="6 7">
    <name type="scientific">Bondarzewia mesenterica</name>
    <dbReference type="NCBI Taxonomy" id="1095465"/>
    <lineage>
        <taxon>Eukaryota</taxon>
        <taxon>Fungi</taxon>
        <taxon>Dikarya</taxon>
        <taxon>Basidiomycota</taxon>
        <taxon>Agaricomycotina</taxon>
        <taxon>Agaricomycetes</taxon>
        <taxon>Russulales</taxon>
        <taxon>Bondarzewiaceae</taxon>
        <taxon>Bondarzewia</taxon>
    </lineage>
</organism>
<evidence type="ECO:0000313" key="7">
    <source>
        <dbReference type="Proteomes" id="UP000310158"/>
    </source>
</evidence>
<evidence type="ECO:0000256" key="1">
    <source>
        <dbReference type="ARBA" id="ARBA00009986"/>
    </source>
</evidence>
<evidence type="ECO:0000313" key="6">
    <source>
        <dbReference type="EMBL" id="THH09815.1"/>
    </source>
</evidence>
<dbReference type="InterPro" id="IPR012394">
    <property type="entry name" value="Aldehyde_DH_NAD(P)"/>
</dbReference>
<dbReference type="EMBL" id="SGPL01000607">
    <property type="protein sequence ID" value="THH09815.1"/>
    <property type="molecule type" value="Genomic_DNA"/>
</dbReference>
<dbReference type="PANTHER" id="PTHR43570">
    <property type="entry name" value="ALDEHYDE DEHYDROGENASE"/>
    <property type="match status" value="1"/>
</dbReference>
<dbReference type="PIRSF" id="PIRSF036492">
    <property type="entry name" value="ALDH"/>
    <property type="match status" value="1"/>
</dbReference>
<dbReference type="InterPro" id="IPR015590">
    <property type="entry name" value="Aldehyde_DH_dom"/>
</dbReference>
<dbReference type="PANTHER" id="PTHR43570:SF16">
    <property type="entry name" value="ALDEHYDE DEHYDROGENASE TYPE III, ISOFORM Q"/>
    <property type="match status" value="1"/>
</dbReference>
<dbReference type="Gene3D" id="3.40.309.10">
    <property type="entry name" value="Aldehyde Dehydrogenase, Chain A, domain 2"/>
    <property type="match status" value="1"/>
</dbReference>
<comment type="caution">
    <text evidence="6">The sequence shown here is derived from an EMBL/GenBank/DDBJ whole genome shotgun (WGS) entry which is preliminary data.</text>
</comment>
<dbReference type="Gene3D" id="3.40.605.10">
    <property type="entry name" value="Aldehyde Dehydrogenase, Chain A, domain 1"/>
    <property type="match status" value="1"/>
</dbReference>
<dbReference type="InterPro" id="IPR016161">
    <property type="entry name" value="Ald_DH/histidinol_DH"/>
</dbReference>
<evidence type="ECO:0000256" key="4">
    <source>
        <dbReference type="PIRSR" id="PIRSR036492-1"/>
    </source>
</evidence>
<keyword evidence="7" id="KW-1185">Reference proteome</keyword>
<feature type="active site" evidence="4">
    <location>
        <position position="222"/>
    </location>
</feature>
<protein>
    <recommendedName>
        <fullName evidence="3">Aldehyde dehydrogenase</fullName>
    </recommendedName>
</protein>
<dbReference type="GO" id="GO:0005737">
    <property type="term" value="C:cytoplasm"/>
    <property type="evidence" value="ECO:0007669"/>
    <property type="project" value="TreeGrafter"/>
</dbReference>
<dbReference type="SUPFAM" id="SSF53720">
    <property type="entry name" value="ALDH-like"/>
    <property type="match status" value="1"/>
</dbReference>
<dbReference type="FunFam" id="3.40.605.10:FF:000004">
    <property type="entry name" value="Aldehyde dehydrogenase"/>
    <property type="match status" value="1"/>
</dbReference>
<name>A0A4S4LDT7_9AGAM</name>
<dbReference type="Pfam" id="PF00171">
    <property type="entry name" value="Aldedh"/>
    <property type="match status" value="1"/>
</dbReference>
<dbReference type="GO" id="GO:0006081">
    <property type="term" value="P:aldehyde metabolic process"/>
    <property type="evidence" value="ECO:0007669"/>
    <property type="project" value="InterPro"/>
</dbReference>
<evidence type="ECO:0000256" key="2">
    <source>
        <dbReference type="ARBA" id="ARBA00023002"/>
    </source>
</evidence>
<evidence type="ECO:0000259" key="5">
    <source>
        <dbReference type="Pfam" id="PF00171"/>
    </source>
</evidence>
<proteinExistence type="inferred from homology"/>
<feature type="active site" evidence="4">
    <location>
        <position position="256"/>
    </location>
</feature>
<evidence type="ECO:0000256" key="3">
    <source>
        <dbReference type="PIRNR" id="PIRNR036492"/>
    </source>
</evidence>
<keyword evidence="2 3" id="KW-0560">Oxidoreductase</keyword>
<dbReference type="InterPro" id="IPR016163">
    <property type="entry name" value="Ald_DH_C"/>
</dbReference>
<feature type="domain" description="Aldehyde dehydrogenase" evidence="5">
    <location>
        <begin position="11"/>
        <end position="438"/>
    </location>
</feature>
<accession>A0A4S4LDT7</accession>
<reference evidence="6 7" key="1">
    <citation type="submission" date="2019-02" db="EMBL/GenBank/DDBJ databases">
        <title>Genome sequencing of the rare red list fungi Bondarzewia mesenterica.</title>
        <authorList>
            <person name="Buettner E."/>
            <person name="Kellner H."/>
        </authorList>
    </citation>
    <scope>NUCLEOTIDE SEQUENCE [LARGE SCALE GENOMIC DNA]</scope>
    <source>
        <strain evidence="6 7">DSM 108281</strain>
    </source>
</reference>
<gene>
    <name evidence="6" type="ORF">EW146_g8575</name>
</gene>
<sequence length="479" mass="52635">MASQLKHTPLEEISKIHERVKATFASGVTRPIAWRRQQLYQLGKMLQENEERLVKAINVDIGKPKLEATIADLGVVVYAVVLALKNIEAWAAPEKVDVHALPEWRRGWDTTVYKTPKGTALIITPWNCPYIISLGPLVGAIAAGCAAVIKPSELCPTVSQTLADLFPKYLDPNAFAIVNGAIEETAKLLELRWEHIFYTGSNRIGRIIATAAAKHVTPLTLELGGKCPVVIAPDANIKLAAKRILYGKQANLGQICVSPDYVLVPRDKQDEIAEAFKEVHGEFFPQGTLNSPDIGHIISPAHRQRLKNLVGSTRGQVILGSGVAGEKKMEVTIVKDVQIDDVLMADEIYGPILALVPVDDIDQAIRIIAERPSPLVVYVFTEDETIRDKFLERTASGTIVLNDTFQQLAVHEIPFGGQGESGYGAYLGKSSFDTFTHQRGYIHVPLAAEPFMKFRYPPYSDEAVAALSKFGMHLPLPKL</sequence>
<dbReference type="GO" id="GO:0004029">
    <property type="term" value="F:aldehyde dehydrogenase (NAD+) activity"/>
    <property type="evidence" value="ECO:0007669"/>
    <property type="project" value="TreeGrafter"/>
</dbReference>
<dbReference type="OrthoDB" id="440325at2759"/>
<dbReference type="InterPro" id="IPR016162">
    <property type="entry name" value="Ald_DH_N"/>
</dbReference>
<dbReference type="Proteomes" id="UP000310158">
    <property type="component" value="Unassembled WGS sequence"/>
</dbReference>
<dbReference type="AlphaFoldDB" id="A0A4S4LDT7"/>